<dbReference type="RefSeq" id="WP_179252087.1">
    <property type="nucleotide sequence ID" value="NZ_JACBIV010000004.1"/>
</dbReference>
<dbReference type="AlphaFoldDB" id="A0AAW3WLT0"/>
<reference evidence="1" key="1">
    <citation type="submission" date="2020-08" db="EMBL/GenBank/DDBJ databases">
        <title>Food and environmental bacterial isolates.</title>
        <authorList>
            <person name="Richter L."/>
            <person name="Du Plessis E.M."/>
            <person name="Duvenage S."/>
            <person name="Allam M."/>
            <person name="Korsten L."/>
        </authorList>
    </citation>
    <scope>NUCLEOTIDE SEQUENCE</scope>
    <source>
        <strain evidence="1">UPMP2127</strain>
    </source>
</reference>
<dbReference type="EMBL" id="JACNYO010000003">
    <property type="protein sequence ID" value="MBC3211395.1"/>
    <property type="molecule type" value="Genomic_DNA"/>
</dbReference>
<protein>
    <submittedName>
        <fullName evidence="1">Uncharacterized protein</fullName>
    </submittedName>
</protein>
<accession>A0AAW3WLT0</accession>
<organism evidence="1 2">
    <name type="scientific">Serratia fonticola</name>
    <dbReference type="NCBI Taxonomy" id="47917"/>
    <lineage>
        <taxon>Bacteria</taxon>
        <taxon>Pseudomonadati</taxon>
        <taxon>Pseudomonadota</taxon>
        <taxon>Gammaproteobacteria</taxon>
        <taxon>Enterobacterales</taxon>
        <taxon>Yersiniaceae</taxon>
        <taxon>Serratia</taxon>
    </lineage>
</organism>
<evidence type="ECO:0000313" key="1">
    <source>
        <dbReference type="EMBL" id="MBC3211395.1"/>
    </source>
</evidence>
<proteinExistence type="predicted"/>
<sequence>MIYLQQGEEFIEVDDWQVISSRASYKPDLNIKDRNLEKIIGYYELPEKLKCGLSSCHTPHLRGYVVQTDDGCETNIGNACGKKYFDVVFEQMSKDFINALEFAKLKIQLSEAKKDIFPLWQKVNALAVGHKNVEWAIRWHEKINNADLVGYAAYRLLREMFAANSGNVMSTREPTREEIELAQVSGRAMLQSVDVVVGFVSDIGFMSPDNDLKKLYHNDLRGTVQALQDCDINKLSRTQMQPIAKGLNALDTNIAKTQDWVNIARQFFVKENLAQLLNGMTTNRNVGQADIQRYKDFVETL</sequence>
<comment type="caution">
    <text evidence="1">The sequence shown here is derived from an EMBL/GenBank/DDBJ whole genome shotgun (WGS) entry which is preliminary data.</text>
</comment>
<dbReference type="Proteomes" id="UP000659084">
    <property type="component" value="Unassembled WGS sequence"/>
</dbReference>
<name>A0AAW3WLT0_SERFO</name>
<evidence type="ECO:0000313" key="2">
    <source>
        <dbReference type="Proteomes" id="UP000659084"/>
    </source>
</evidence>
<gene>
    <name evidence="1" type="ORF">H8J20_04510</name>
</gene>